<evidence type="ECO:0000313" key="4">
    <source>
        <dbReference type="Proteomes" id="UP001516662"/>
    </source>
</evidence>
<dbReference type="PANTHER" id="PTHR42852:SF1">
    <property type="entry name" value="THIOREDOXIN-LIKE PROTEIN YNEN"/>
    <property type="match status" value="1"/>
</dbReference>
<feature type="domain" description="Thioredoxin" evidence="2">
    <location>
        <begin position="32"/>
        <end position="171"/>
    </location>
</feature>
<accession>A0ABR9QJC8</accession>
<reference evidence="3 4" key="1">
    <citation type="submission" date="2020-10" db="EMBL/GenBank/DDBJ databases">
        <title>Bacillus sp. HD4P25, an endophyte from a halophyte.</title>
        <authorList>
            <person name="Sun J.-Q."/>
        </authorList>
    </citation>
    <scope>NUCLEOTIDE SEQUENCE [LARGE SCALE GENOMIC DNA]</scope>
    <source>
        <strain evidence="3 4">YIM 93174</strain>
    </source>
</reference>
<proteinExistence type="predicted"/>
<dbReference type="Proteomes" id="UP001516662">
    <property type="component" value="Unassembled WGS sequence"/>
</dbReference>
<evidence type="ECO:0000313" key="3">
    <source>
        <dbReference type="EMBL" id="MBE4908608.1"/>
    </source>
</evidence>
<dbReference type="Pfam" id="PF00578">
    <property type="entry name" value="AhpC-TSA"/>
    <property type="match status" value="1"/>
</dbReference>
<name>A0ABR9QJC8_9BACI</name>
<dbReference type="PANTHER" id="PTHR42852">
    <property type="entry name" value="THIOL:DISULFIDE INTERCHANGE PROTEIN DSBE"/>
    <property type="match status" value="1"/>
</dbReference>
<protein>
    <submittedName>
        <fullName evidence="3">TlpA family protein disulfide reductase</fullName>
    </submittedName>
</protein>
<organism evidence="3 4">
    <name type="scientific">Litchfieldia luteola</name>
    <dbReference type="NCBI Taxonomy" id="682179"/>
    <lineage>
        <taxon>Bacteria</taxon>
        <taxon>Bacillati</taxon>
        <taxon>Bacillota</taxon>
        <taxon>Bacilli</taxon>
        <taxon>Bacillales</taxon>
        <taxon>Bacillaceae</taxon>
        <taxon>Litchfieldia</taxon>
    </lineage>
</organism>
<dbReference type="EMBL" id="JADCLJ010000020">
    <property type="protein sequence ID" value="MBE4908608.1"/>
    <property type="molecule type" value="Genomic_DNA"/>
</dbReference>
<comment type="caution">
    <text evidence="3">The sequence shown here is derived from an EMBL/GenBank/DDBJ whole genome shotgun (WGS) entry which is preliminary data.</text>
</comment>
<dbReference type="InterPro" id="IPR013766">
    <property type="entry name" value="Thioredoxin_domain"/>
</dbReference>
<dbReference type="PROSITE" id="PS00194">
    <property type="entry name" value="THIOREDOXIN_1"/>
    <property type="match status" value="1"/>
</dbReference>
<dbReference type="PROSITE" id="PS51352">
    <property type="entry name" value="THIOREDOXIN_2"/>
    <property type="match status" value="1"/>
</dbReference>
<dbReference type="CDD" id="cd02966">
    <property type="entry name" value="TlpA_like_family"/>
    <property type="match status" value="1"/>
</dbReference>
<dbReference type="InterPro" id="IPR036249">
    <property type="entry name" value="Thioredoxin-like_sf"/>
</dbReference>
<evidence type="ECO:0000256" key="1">
    <source>
        <dbReference type="ARBA" id="ARBA00023157"/>
    </source>
</evidence>
<keyword evidence="4" id="KW-1185">Reference proteome</keyword>
<dbReference type="InterPro" id="IPR017937">
    <property type="entry name" value="Thioredoxin_CS"/>
</dbReference>
<dbReference type="InterPro" id="IPR000866">
    <property type="entry name" value="AhpC/TSA"/>
</dbReference>
<evidence type="ECO:0000259" key="2">
    <source>
        <dbReference type="PROSITE" id="PS51352"/>
    </source>
</evidence>
<dbReference type="InterPro" id="IPR050553">
    <property type="entry name" value="Thioredoxin_ResA/DsbE_sf"/>
</dbReference>
<dbReference type="RefSeq" id="WP_193536450.1">
    <property type="nucleotide sequence ID" value="NZ_JADCLJ010000020.1"/>
</dbReference>
<dbReference type="SUPFAM" id="SSF52833">
    <property type="entry name" value="Thioredoxin-like"/>
    <property type="match status" value="1"/>
</dbReference>
<gene>
    <name evidence="3" type="ORF">IMZ08_11120</name>
</gene>
<sequence length="171" mass="19139">MKKKIIAIAVLLVLGGYALYQSVLNKPVTTGIEIGEAAPDFELQLLNGDSVKLSSFQGKKVILNFWASWCGPCQAEMPEMQEFHETYGDETVILAVNMTTTEKSLDTVTNYVSDKELTFPVLLDETNNVSTSYQVYSIPTSYYIDTEGVIRYKYIGAMSLDMMKSETKKMN</sequence>
<keyword evidence="1" id="KW-1015">Disulfide bond</keyword>
<dbReference type="Gene3D" id="3.40.30.10">
    <property type="entry name" value="Glutaredoxin"/>
    <property type="match status" value="1"/>
</dbReference>